<evidence type="ECO:0000313" key="2">
    <source>
        <dbReference type="Proteomes" id="UP001386437"/>
    </source>
</evidence>
<name>A0ABU8J3L8_9BURK</name>
<dbReference type="Proteomes" id="UP001386437">
    <property type="component" value="Unassembled WGS sequence"/>
</dbReference>
<comment type="caution">
    <text evidence="1">The sequence shown here is derived from an EMBL/GenBank/DDBJ whole genome shotgun (WGS) entry which is preliminary data.</text>
</comment>
<reference evidence="1 2" key="1">
    <citation type="journal article" date="2022" name="Arch. Microbiol.">
        <title>Paraburkholderia bengalensis sp. nov. isolated from roots of Oryza sativa, IR64.</title>
        <authorList>
            <person name="Nag P."/>
            <person name="Mondal N."/>
            <person name="Sarkar J."/>
            <person name="Das S."/>
        </authorList>
    </citation>
    <scope>NUCLEOTIDE SEQUENCE [LARGE SCALE GENOMIC DNA]</scope>
    <source>
        <strain evidence="1 2">IR64_4_BI</strain>
    </source>
</reference>
<gene>
    <name evidence="1" type="ORF">H3V53_35570</name>
</gene>
<sequence>MGSKTIWVVNYDDVQKFLKKVVELGATSVAIRTDNDMLKAIKAFHQVDIKVFGWRWPAVFKDSAMNEAKKVVALLEQGLDGYFVDPEGDRDEKHKRINWDQSNLEKLAENFCKSIVSTQAATGKPFGITSHYRANLVFPKLPWHAFFKHATVFLPQAYWRTDHGIVGHGDPADNYARSIEAWNNAGAPSDGIVPMAGELAHSSAAEIDQYVAAAKSHKIKDLHFYAYEKSVTKDVWDAVARAEV</sequence>
<accession>A0ABU8J3L8</accession>
<protein>
    <submittedName>
        <fullName evidence="1">Uncharacterized protein</fullName>
    </submittedName>
</protein>
<keyword evidence="2" id="KW-1185">Reference proteome</keyword>
<evidence type="ECO:0000313" key="1">
    <source>
        <dbReference type="EMBL" id="MEI6002255.1"/>
    </source>
</evidence>
<proteinExistence type="predicted"/>
<organism evidence="1 2">
    <name type="scientific">Paraburkholderia bengalensis</name>
    <dbReference type="NCBI Taxonomy" id="2747562"/>
    <lineage>
        <taxon>Bacteria</taxon>
        <taxon>Pseudomonadati</taxon>
        <taxon>Pseudomonadota</taxon>
        <taxon>Betaproteobacteria</taxon>
        <taxon>Burkholderiales</taxon>
        <taxon>Burkholderiaceae</taxon>
        <taxon>Paraburkholderia</taxon>
    </lineage>
</organism>
<dbReference type="RefSeq" id="WP_336601895.1">
    <property type="nucleotide sequence ID" value="NZ_JACFYJ010000103.1"/>
</dbReference>
<dbReference type="EMBL" id="JACFYJ010000103">
    <property type="protein sequence ID" value="MEI6002255.1"/>
    <property type="molecule type" value="Genomic_DNA"/>
</dbReference>